<accession>A0A1H9VEX7</accession>
<sequence length="110" mass="12054">MSRNAAYIRDEFNSLIGRCKDGASHNRLNKHLIEVFKSISSAQMGIKRLIGGDISLISGFEFNGATAVKDLLYMLPTISLTAGGLQLSLPRREIAVWFMRPPLAQVCSSA</sequence>
<keyword evidence="2" id="KW-1185">Reference proteome</keyword>
<dbReference type="RefSeq" id="WP_090888685.1">
    <property type="nucleotide sequence ID" value="NZ_FOGG01000042.1"/>
</dbReference>
<reference evidence="1 2" key="1">
    <citation type="submission" date="2016-10" db="EMBL/GenBank/DDBJ databases">
        <authorList>
            <person name="de Groot N.N."/>
        </authorList>
    </citation>
    <scope>NUCLEOTIDE SEQUENCE [LARGE SCALE GENOMIC DNA]</scope>
    <source>
        <strain evidence="1 2">DSM 18610</strain>
    </source>
</reference>
<gene>
    <name evidence="1" type="ORF">SAMN04488023_14223</name>
</gene>
<evidence type="ECO:0000313" key="1">
    <source>
        <dbReference type="EMBL" id="SES20326.1"/>
    </source>
</evidence>
<organism evidence="1 2">
    <name type="scientific">Pedobacter rhizosphaerae</name>
    <dbReference type="NCBI Taxonomy" id="390241"/>
    <lineage>
        <taxon>Bacteria</taxon>
        <taxon>Pseudomonadati</taxon>
        <taxon>Bacteroidota</taxon>
        <taxon>Sphingobacteriia</taxon>
        <taxon>Sphingobacteriales</taxon>
        <taxon>Sphingobacteriaceae</taxon>
        <taxon>Pedobacter</taxon>
    </lineage>
</organism>
<name>A0A1H9VEX7_9SPHI</name>
<protein>
    <submittedName>
        <fullName evidence="1">Uncharacterized protein</fullName>
    </submittedName>
</protein>
<dbReference type="STRING" id="390241.SAMN04488023_14223"/>
<dbReference type="Proteomes" id="UP000199572">
    <property type="component" value="Unassembled WGS sequence"/>
</dbReference>
<dbReference type="AlphaFoldDB" id="A0A1H9VEX7"/>
<dbReference type="EMBL" id="FOGG01000042">
    <property type="protein sequence ID" value="SES20326.1"/>
    <property type="molecule type" value="Genomic_DNA"/>
</dbReference>
<proteinExistence type="predicted"/>
<dbReference type="OrthoDB" id="645138at2"/>
<evidence type="ECO:0000313" key="2">
    <source>
        <dbReference type="Proteomes" id="UP000199572"/>
    </source>
</evidence>